<evidence type="ECO:0000313" key="4">
    <source>
        <dbReference type="Proteomes" id="UP000474777"/>
    </source>
</evidence>
<gene>
    <name evidence="3" type="ORF">GXP69_17450</name>
</gene>
<evidence type="ECO:0000313" key="3">
    <source>
        <dbReference type="EMBL" id="NEM99486.1"/>
    </source>
</evidence>
<comment type="caution">
    <text evidence="3">The sequence shown here is derived from an EMBL/GenBank/DDBJ whole genome shotgun (WGS) entry which is preliminary data.</text>
</comment>
<organism evidence="3 4">
    <name type="scientific">Pontibacter burrus</name>
    <dbReference type="NCBI Taxonomy" id="2704466"/>
    <lineage>
        <taxon>Bacteria</taxon>
        <taxon>Pseudomonadati</taxon>
        <taxon>Bacteroidota</taxon>
        <taxon>Cytophagia</taxon>
        <taxon>Cytophagales</taxon>
        <taxon>Hymenobacteraceae</taxon>
        <taxon>Pontibacter</taxon>
    </lineage>
</organism>
<sequence>MKTSLLLLICFFNLAIVAAAGTDTLKLQQHLVAITGTAQARNHQNPEALNQVAHYIAKEFGQLKGQVREQVYTVADTEYRNVILSTGPADAPRLVIGAHYDVCQDQPGADDNASGVAGLLELARLLNNHTLPYRIDFVAYTLEEPPYFRTEHMGSYIHAKSLKEEQAVVKGMISLEMIGYFKDEKKTQRYPVAPMKLFYGSRGNYIAIVQRFGNGSFGRSFLRNYKNEAVLPVKSLRAPAFVTGVDFSDHLNYWHFGFDALMITDTSFYRNANYHQPTDTIHTLDLQRMAQVVDGVYATVLNLK</sequence>
<keyword evidence="4" id="KW-1185">Reference proteome</keyword>
<dbReference type="Pfam" id="PF04389">
    <property type="entry name" value="Peptidase_M28"/>
    <property type="match status" value="1"/>
</dbReference>
<dbReference type="EMBL" id="JAAGWD010000010">
    <property type="protein sequence ID" value="NEM99486.1"/>
    <property type="molecule type" value="Genomic_DNA"/>
</dbReference>
<dbReference type="InterPro" id="IPR007484">
    <property type="entry name" value="Peptidase_M28"/>
</dbReference>
<feature type="domain" description="Peptidase M28" evidence="2">
    <location>
        <begin position="81"/>
        <end position="298"/>
    </location>
</feature>
<proteinExistence type="predicted"/>
<dbReference type="PANTHER" id="PTHR12147:SF26">
    <property type="entry name" value="PEPTIDASE M28 DOMAIN-CONTAINING PROTEIN"/>
    <property type="match status" value="1"/>
</dbReference>
<dbReference type="GO" id="GO:0006508">
    <property type="term" value="P:proteolysis"/>
    <property type="evidence" value="ECO:0007669"/>
    <property type="project" value="InterPro"/>
</dbReference>
<evidence type="ECO:0000259" key="2">
    <source>
        <dbReference type="Pfam" id="PF04389"/>
    </source>
</evidence>
<keyword evidence="1" id="KW-0732">Signal</keyword>
<dbReference type="Proteomes" id="UP000474777">
    <property type="component" value="Unassembled WGS sequence"/>
</dbReference>
<dbReference type="PANTHER" id="PTHR12147">
    <property type="entry name" value="METALLOPEPTIDASE M28 FAMILY MEMBER"/>
    <property type="match status" value="1"/>
</dbReference>
<name>A0A6B3LYS0_9BACT</name>
<feature type="chain" id="PRO_5025515672" evidence="1">
    <location>
        <begin position="21"/>
        <end position="304"/>
    </location>
</feature>
<evidence type="ECO:0000256" key="1">
    <source>
        <dbReference type="SAM" id="SignalP"/>
    </source>
</evidence>
<dbReference type="GO" id="GO:0008235">
    <property type="term" value="F:metalloexopeptidase activity"/>
    <property type="evidence" value="ECO:0007669"/>
    <property type="project" value="InterPro"/>
</dbReference>
<reference evidence="3 4" key="1">
    <citation type="submission" date="2020-02" db="EMBL/GenBank/DDBJ databases">
        <authorList>
            <person name="Kim M.K."/>
        </authorList>
    </citation>
    <scope>NUCLEOTIDE SEQUENCE [LARGE SCALE GENOMIC DNA]</scope>
    <source>
        <strain evidence="3 4">BT327</strain>
    </source>
</reference>
<protein>
    <submittedName>
        <fullName evidence="3">M28 family peptidase</fullName>
    </submittedName>
</protein>
<dbReference type="SUPFAM" id="SSF53187">
    <property type="entry name" value="Zn-dependent exopeptidases"/>
    <property type="match status" value="1"/>
</dbReference>
<accession>A0A6B3LYS0</accession>
<dbReference type="Gene3D" id="3.40.630.10">
    <property type="entry name" value="Zn peptidases"/>
    <property type="match status" value="1"/>
</dbReference>
<dbReference type="InterPro" id="IPR045175">
    <property type="entry name" value="M28_fam"/>
</dbReference>
<dbReference type="AlphaFoldDB" id="A0A6B3LYS0"/>
<feature type="signal peptide" evidence="1">
    <location>
        <begin position="1"/>
        <end position="20"/>
    </location>
</feature>
<dbReference type="RefSeq" id="WP_163916690.1">
    <property type="nucleotide sequence ID" value="NZ_JAAGWD010000010.1"/>
</dbReference>